<protein>
    <submittedName>
        <fullName evidence="1">Uncharacterized protein</fullName>
    </submittedName>
</protein>
<accession>A0A8S5LAC8</accession>
<proteinExistence type="predicted"/>
<sequence>MHYVFFFLFQYYSLRSSSLCSHYISTYCIVQCIK</sequence>
<evidence type="ECO:0000313" key="1">
    <source>
        <dbReference type="EMBL" id="DAD66916.1"/>
    </source>
</evidence>
<reference evidence="1" key="1">
    <citation type="journal article" date="2021" name="Proc. Natl. Acad. Sci. U.S.A.">
        <title>A Catalog of Tens of Thousands of Viruses from Human Metagenomes Reveals Hidden Associations with Chronic Diseases.</title>
        <authorList>
            <person name="Tisza M.J."/>
            <person name="Buck C.B."/>
        </authorList>
    </citation>
    <scope>NUCLEOTIDE SEQUENCE</scope>
    <source>
        <strain evidence="1">Ctv2R2</strain>
    </source>
</reference>
<dbReference type="EMBL" id="BK014664">
    <property type="protein sequence ID" value="DAD66916.1"/>
    <property type="molecule type" value="Genomic_DNA"/>
</dbReference>
<organism evidence="1">
    <name type="scientific">Siphoviridae sp. ctv2R2</name>
    <dbReference type="NCBI Taxonomy" id="2823609"/>
    <lineage>
        <taxon>Viruses</taxon>
        <taxon>Duplodnaviria</taxon>
        <taxon>Heunggongvirae</taxon>
        <taxon>Uroviricota</taxon>
        <taxon>Caudoviricetes</taxon>
    </lineage>
</organism>
<name>A0A8S5LAC8_9CAUD</name>